<reference evidence="1" key="1">
    <citation type="submission" date="2024-03" db="EMBL/GenBank/DDBJ databases">
        <title>Novel Streptomyces species of biotechnological and ecological value are a feature of Machair soil.</title>
        <authorList>
            <person name="Prole J.R."/>
            <person name="Goodfellow M."/>
            <person name="Allenby N."/>
            <person name="Ward A.C."/>
        </authorList>
    </citation>
    <scope>NUCLEOTIDE SEQUENCE</scope>
    <source>
        <strain evidence="1">MS1.AVA.4</strain>
    </source>
</reference>
<evidence type="ECO:0000313" key="2">
    <source>
        <dbReference type="Proteomes" id="UP001375539"/>
    </source>
</evidence>
<proteinExistence type="predicted"/>
<keyword evidence="2" id="KW-1185">Reference proteome</keyword>
<accession>A0ACC6QRF6</accession>
<comment type="caution">
    <text evidence="1">The sequence shown here is derived from an EMBL/GenBank/DDBJ whole genome shotgun (WGS) entry which is preliminary data.</text>
</comment>
<gene>
    <name evidence="1" type="ORF">WKI58_32100</name>
</gene>
<sequence>MIAPRTLSTGLLLCALTTALALTVRKDGYYSDPVGLAWWYGACWVLFAAAVWCLRKVPVRHAVALVLGGSVVVAATGLLAPPRTSSDAYRYAWDGRVQAAGISPYDHAPADPALVALRDPWLFPAGAGCRGPERARIPGPEGVVHCTRLNRPAVHTIYPPVAEGYFLLVHSLSPDGSRHKPLQAGGALLSVGVTGALLLVLRRRGGGSCDTGGDVRGDGTGAGTGEGSDGVRGAAYWAWCPAVPLEAVNNAHADVLGVLLGVAGLGLVVRHRAAGGALLGAATATKLLPAVLLPGALSGVRRWRDAAAVVLPAVAVVVLAYLPYVLVSEGSVLGYLTGYVEEEGYGDASARSRYALLRLVLPDGWAAPAVAVLMLCAVAYVLLRGDPRRPWRGALLVTGTAFLLLTPGYSWYALLLVALVALDGRWEWLGVAMAGAAKYVTGQSGGDPYVITATAYAIAAGAVLAGCALRRVRRSPGHEGAAAHASGPADPVADAATRDRRP</sequence>
<name>A0ACC6QRF6_9ACTN</name>
<dbReference type="EMBL" id="JBBKAI010000002">
    <property type="protein sequence ID" value="MEJ8661105.1"/>
    <property type="molecule type" value="Genomic_DNA"/>
</dbReference>
<evidence type="ECO:0000313" key="1">
    <source>
        <dbReference type="EMBL" id="MEJ8661105.1"/>
    </source>
</evidence>
<protein>
    <submittedName>
        <fullName evidence="1">Glycosyltransferase 87 family protein</fullName>
    </submittedName>
</protein>
<dbReference type="Proteomes" id="UP001375539">
    <property type="component" value="Unassembled WGS sequence"/>
</dbReference>
<organism evidence="1 2">
    <name type="scientific">Streptomyces pratisoli</name>
    <dbReference type="NCBI Taxonomy" id="3139917"/>
    <lineage>
        <taxon>Bacteria</taxon>
        <taxon>Bacillati</taxon>
        <taxon>Actinomycetota</taxon>
        <taxon>Actinomycetes</taxon>
        <taxon>Kitasatosporales</taxon>
        <taxon>Streptomycetaceae</taxon>
        <taxon>Streptomyces</taxon>
    </lineage>
</organism>